<comment type="caution">
    <text evidence="1">The sequence shown here is derived from an EMBL/GenBank/DDBJ whole genome shotgun (WGS) entry which is preliminary data.</text>
</comment>
<reference evidence="1" key="1">
    <citation type="submission" date="2023-01" db="EMBL/GenBank/DDBJ databases">
        <title>Genome assembly of the deep-sea coral Lophelia pertusa.</title>
        <authorList>
            <person name="Herrera S."/>
            <person name="Cordes E."/>
        </authorList>
    </citation>
    <scope>NUCLEOTIDE SEQUENCE</scope>
    <source>
        <strain evidence="1">USNM1676648</strain>
        <tissue evidence="1">Polyp</tissue>
    </source>
</reference>
<proteinExistence type="predicted"/>
<dbReference type="AlphaFoldDB" id="A0A9X0CHQ0"/>
<sequence>MPCCEGYRRNKTAWQQKNYVRPNLRASDVRKDKPSEREGLTRLRWSWDWQKGTGRILKKGYVVTGNAKSS</sequence>
<keyword evidence="2" id="KW-1185">Reference proteome</keyword>
<evidence type="ECO:0000313" key="2">
    <source>
        <dbReference type="Proteomes" id="UP001163046"/>
    </source>
</evidence>
<dbReference type="Proteomes" id="UP001163046">
    <property type="component" value="Unassembled WGS sequence"/>
</dbReference>
<accession>A0A9X0CHQ0</accession>
<evidence type="ECO:0000313" key="1">
    <source>
        <dbReference type="EMBL" id="KAJ7352877.1"/>
    </source>
</evidence>
<gene>
    <name evidence="1" type="ORF">OS493_033143</name>
</gene>
<protein>
    <submittedName>
        <fullName evidence="1">Uncharacterized protein</fullName>
    </submittedName>
</protein>
<dbReference type="EMBL" id="MU827344">
    <property type="protein sequence ID" value="KAJ7352877.1"/>
    <property type="molecule type" value="Genomic_DNA"/>
</dbReference>
<name>A0A9X0CHQ0_9CNID</name>
<organism evidence="1 2">
    <name type="scientific">Desmophyllum pertusum</name>
    <dbReference type="NCBI Taxonomy" id="174260"/>
    <lineage>
        <taxon>Eukaryota</taxon>
        <taxon>Metazoa</taxon>
        <taxon>Cnidaria</taxon>
        <taxon>Anthozoa</taxon>
        <taxon>Hexacorallia</taxon>
        <taxon>Scleractinia</taxon>
        <taxon>Caryophylliina</taxon>
        <taxon>Caryophylliidae</taxon>
        <taxon>Desmophyllum</taxon>
    </lineage>
</organism>